<dbReference type="PANTHER" id="PTHR38011">
    <property type="entry name" value="DIHYDROFOLATE REDUCTASE FAMILY PROTEIN (AFU_ORTHOLOGUE AFUA_8G06820)"/>
    <property type="match status" value="1"/>
</dbReference>
<evidence type="ECO:0000313" key="2">
    <source>
        <dbReference type="EMBL" id="SEG94869.1"/>
    </source>
</evidence>
<sequence length="194" mass="21166">MRKLTYLAAATIDGFIASPDRSDQSSNGLMTPTPEYLPHMLAAFPEIVPTHAREALGIAEAEHRHFDTVVEGRRSYEVGLRAGITNAYAHLEHYVFSRTLTESPDPGVQLVATDPVEKIRELKARPGKKIWLVGGAKLAAALRPEIDELIIKLNPVVAGAGIALFDGEFSPEQFDLTSAERIPGGVVHLTYAKR</sequence>
<organism evidence="2 5">
    <name type="scientific">Saccharopolyspora kobensis</name>
    <dbReference type="NCBI Taxonomy" id="146035"/>
    <lineage>
        <taxon>Bacteria</taxon>
        <taxon>Bacillati</taxon>
        <taxon>Actinomycetota</taxon>
        <taxon>Actinomycetes</taxon>
        <taxon>Pseudonocardiales</taxon>
        <taxon>Pseudonocardiaceae</taxon>
        <taxon>Saccharopolyspora</taxon>
    </lineage>
</organism>
<keyword evidence="4" id="KW-1185">Reference proteome</keyword>
<dbReference type="PANTHER" id="PTHR38011:SF11">
    <property type="entry name" value="2,5-DIAMINO-6-RIBOSYLAMINO-4(3H)-PYRIMIDINONE 5'-PHOSPHATE REDUCTASE"/>
    <property type="match status" value="1"/>
</dbReference>
<gene>
    <name evidence="2" type="ORF">SAMN02982929_06018</name>
    <name evidence="3" type="ORF">SAMN05216506_105268</name>
</gene>
<evidence type="ECO:0000313" key="4">
    <source>
        <dbReference type="Proteomes" id="UP000199690"/>
    </source>
</evidence>
<dbReference type="RefSeq" id="WP_093352642.1">
    <property type="nucleotide sequence ID" value="NZ_FNVB01000010.1"/>
</dbReference>
<dbReference type="EMBL" id="FOME01000005">
    <property type="protein sequence ID" value="SFD62212.1"/>
    <property type="molecule type" value="Genomic_DNA"/>
</dbReference>
<evidence type="ECO:0000313" key="5">
    <source>
        <dbReference type="Proteomes" id="UP000236729"/>
    </source>
</evidence>
<dbReference type="SUPFAM" id="SSF53597">
    <property type="entry name" value="Dihydrofolate reductase-like"/>
    <property type="match status" value="1"/>
</dbReference>
<dbReference type="SMR" id="A0A1H6ECX6"/>
<dbReference type="GO" id="GO:0009231">
    <property type="term" value="P:riboflavin biosynthetic process"/>
    <property type="evidence" value="ECO:0007669"/>
    <property type="project" value="InterPro"/>
</dbReference>
<dbReference type="InterPro" id="IPR050765">
    <property type="entry name" value="Riboflavin_Biosynth_HTPR"/>
</dbReference>
<feature type="domain" description="Bacterial bifunctional deaminase-reductase C-terminal" evidence="1">
    <location>
        <begin position="3"/>
        <end position="187"/>
    </location>
</feature>
<dbReference type="EMBL" id="FNVB01000010">
    <property type="protein sequence ID" value="SEG94869.1"/>
    <property type="molecule type" value="Genomic_DNA"/>
</dbReference>
<evidence type="ECO:0000259" key="1">
    <source>
        <dbReference type="Pfam" id="PF01872"/>
    </source>
</evidence>
<dbReference type="Pfam" id="PF01872">
    <property type="entry name" value="RibD_C"/>
    <property type="match status" value="1"/>
</dbReference>
<dbReference type="InterPro" id="IPR002734">
    <property type="entry name" value="RibDG_C"/>
</dbReference>
<accession>A0A1I1TUE8</accession>
<accession>A0A1H6ECX6</accession>
<dbReference type="InterPro" id="IPR024072">
    <property type="entry name" value="DHFR-like_dom_sf"/>
</dbReference>
<dbReference type="Gene3D" id="3.40.430.10">
    <property type="entry name" value="Dihydrofolate Reductase, subunit A"/>
    <property type="match status" value="1"/>
</dbReference>
<protein>
    <submittedName>
        <fullName evidence="2">Dihydrofolate reductase</fullName>
    </submittedName>
</protein>
<reference evidence="2" key="1">
    <citation type="submission" date="2016-10" db="EMBL/GenBank/DDBJ databases">
        <authorList>
            <person name="de Groot N.N."/>
        </authorList>
    </citation>
    <scope>NUCLEOTIDE SEQUENCE [LARGE SCALE GENOMIC DNA]</scope>
    <source>
        <strain evidence="2">ATCC 20501</strain>
    </source>
</reference>
<proteinExistence type="predicted"/>
<dbReference type="Proteomes" id="UP000199690">
    <property type="component" value="Unassembled WGS sequence"/>
</dbReference>
<reference evidence="4 5" key="2">
    <citation type="submission" date="2016-10" db="EMBL/GenBank/DDBJ databases">
        <authorList>
            <person name="Varghese N."/>
            <person name="Submissions S."/>
        </authorList>
    </citation>
    <scope>NUCLEOTIDE SEQUENCE [LARGE SCALE GENOMIC DNA]</scope>
    <source>
        <strain evidence="5">ATCC 20501</strain>
        <strain evidence="3 4">CGMCC 4.3529</strain>
    </source>
</reference>
<evidence type="ECO:0000313" key="3">
    <source>
        <dbReference type="EMBL" id="SFD62212.1"/>
    </source>
</evidence>
<dbReference type="GO" id="GO:0008703">
    <property type="term" value="F:5-amino-6-(5-phosphoribosylamino)uracil reductase activity"/>
    <property type="evidence" value="ECO:0007669"/>
    <property type="project" value="InterPro"/>
</dbReference>
<name>A0A1H6ECX6_9PSEU</name>
<dbReference type="Proteomes" id="UP000236729">
    <property type="component" value="Unassembled WGS sequence"/>
</dbReference>
<dbReference type="AlphaFoldDB" id="A0A1H6ECX6"/>